<sequence>MEELVILSSAHSIGITLAAPASQINLATAYRSLLVSKCGNVSPTLSSNLAMVNNVCDEEAAAVARSLLGFVPRLKKAKDTATITTTWLWWSPSTLTAWALLTGKEACGHVMEYAENGTNLDFANALVKLSKLPMPVGSKE</sequence>
<dbReference type="GO" id="GO:0006979">
    <property type="term" value="P:response to oxidative stress"/>
    <property type="evidence" value="ECO:0007669"/>
    <property type="project" value="InterPro"/>
</dbReference>
<dbReference type="SUPFAM" id="SSF48113">
    <property type="entry name" value="Heme-dependent peroxidases"/>
    <property type="match status" value="1"/>
</dbReference>
<dbReference type="AlphaFoldDB" id="J3MLY7"/>
<name>J3MLY7_ORYBR</name>
<keyword evidence="1" id="KW-0106">Calcium</keyword>
<dbReference type="Proteomes" id="UP000006038">
    <property type="component" value="Chromosome 7"/>
</dbReference>
<evidence type="ECO:0000313" key="3">
    <source>
        <dbReference type="Proteomes" id="UP000006038"/>
    </source>
</evidence>
<reference evidence="2" key="2">
    <citation type="submission" date="2013-04" db="UniProtKB">
        <authorList>
            <consortium name="EnsemblPlants"/>
        </authorList>
    </citation>
    <scope>IDENTIFICATION</scope>
</reference>
<dbReference type="OMA" id="GKEACGH"/>
<organism evidence="2">
    <name type="scientific">Oryza brachyantha</name>
    <name type="common">malo sina</name>
    <dbReference type="NCBI Taxonomy" id="4533"/>
    <lineage>
        <taxon>Eukaryota</taxon>
        <taxon>Viridiplantae</taxon>
        <taxon>Streptophyta</taxon>
        <taxon>Embryophyta</taxon>
        <taxon>Tracheophyta</taxon>
        <taxon>Spermatophyta</taxon>
        <taxon>Magnoliopsida</taxon>
        <taxon>Liliopsida</taxon>
        <taxon>Poales</taxon>
        <taxon>Poaceae</taxon>
        <taxon>BOP clade</taxon>
        <taxon>Oryzoideae</taxon>
        <taxon>Oryzeae</taxon>
        <taxon>Oryzinae</taxon>
        <taxon>Oryza</taxon>
    </lineage>
</organism>
<dbReference type="HOGENOM" id="CLU_1838231_0_0_1"/>
<evidence type="ECO:0000313" key="2">
    <source>
        <dbReference type="EnsemblPlants" id="OB07G24190.1"/>
    </source>
</evidence>
<dbReference type="GO" id="GO:0020037">
    <property type="term" value="F:heme binding"/>
    <property type="evidence" value="ECO:0007669"/>
    <property type="project" value="InterPro"/>
</dbReference>
<protein>
    <submittedName>
        <fullName evidence="2">Uncharacterized protein</fullName>
    </submittedName>
</protein>
<dbReference type="EnsemblPlants" id="OB07G24190.1">
    <property type="protein sequence ID" value="OB07G24190.1"/>
    <property type="gene ID" value="OB07G24190"/>
</dbReference>
<evidence type="ECO:0000256" key="1">
    <source>
        <dbReference type="ARBA" id="ARBA00022837"/>
    </source>
</evidence>
<dbReference type="Gramene" id="OB07G24190.1">
    <property type="protein sequence ID" value="OB07G24190.1"/>
    <property type="gene ID" value="OB07G24190"/>
</dbReference>
<reference evidence="2" key="1">
    <citation type="journal article" date="2013" name="Nat. Commun.">
        <title>Whole-genome sequencing of Oryza brachyantha reveals mechanisms underlying Oryza genome evolution.</title>
        <authorList>
            <person name="Chen J."/>
            <person name="Huang Q."/>
            <person name="Gao D."/>
            <person name="Wang J."/>
            <person name="Lang Y."/>
            <person name="Liu T."/>
            <person name="Li B."/>
            <person name="Bai Z."/>
            <person name="Luis Goicoechea J."/>
            <person name="Liang C."/>
            <person name="Chen C."/>
            <person name="Zhang W."/>
            <person name="Sun S."/>
            <person name="Liao Y."/>
            <person name="Zhang X."/>
            <person name="Yang L."/>
            <person name="Song C."/>
            <person name="Wang M."/>
            <person name="Shi J."/>
            <person name="Liu G."/>
            <person name="Liu J."/>
            <person name="Zhou H."/>
            <person name="Zhou W."/>
            <person name="Yu Q."/>
            <person name="An N."/>
            <person name="Chen Y."/>
            <person name="Cai Q."/>
            <person name="Wang B."/>
            <person name="Liu B."/>
            <person name="Min J."/>
            <person name="Huang Y."/>
            <person name="Wu H."/>
            <person name="Li Z."/>
            <person name="Zhang Y."/>
            <person name="Yin Y."/>
            <person name="Song W."/>
            <person name="Jiang J."/>
            <person name="Jackson S.A."/>
            <person name="Wing R.A."/>
            <person name="Wang J."/>
            <person name="Chen M."/>
        </authorList>
    </citation>
    <scope>NUCLEOTIDE SEQUENCE [LARGE SCALE GENOMIC DNA]</scope>
    <source>
        <strain evidence="2">cv. IRGC 101232</strain>
    </source>
</reference>
<proteinExistence type="predicted"/>
<keyword evidence="3" id="KW-1185">Reference proteome</keyword>
<dbReference type="InterPro" id="IPR010255">
    <property type="entry name" value="Haem_peroxidase_sf"/>
</dbReference>
<dbReference type="GO" id="GO:0004601">
    <property type="term" value="F:peroxidase activity"/>
    <property type="evidence" value="ECO:0007669"/>
    <property type="project" value="InterPro"/>
</dbReference>
<accession>J3MLY7</accession>